<organism evidence="2">
    <name type="scientific">uncultured Poseidoniia archaeon</name>
    <dbReference type="NCBI Taxonomy" id="1697135"/>
    <lineage>
        <taxon>Archaea</taxon>
        <taxon>Methanobacteriati</taxon>
        <taxon>Thermoplasmatota</taxon>
        <taxon>Candidatus Poseidoniia</taxon>
        <taxon>environmental samples</taxon>
    </lineage>
</organism>
<evidence type="ECO:0000313" key="2">
    <source>
        <dbReference type="EMBL" id="ANV81029.1"/>
    </source>
</evidence>
<sequence length="80" mass="8609">MSSTFSMEILRRKVIDIAGEVLGTLADFTIDSSTGNIVAILVALEPDLDPTVLPWPIEDGLISIPADEIDKIGKSVQLSR</sequence>
<dbReference type="SUPFAM" id="SSF50346">
    <property type="entry name" value="PRC-barrel domain"/>
    <property type="match status" value="1"/>
</dbReference>
<dbReference type="EMBL" id="KP211916">
    <property type="protein sequence ID" value="ANV81029.1"/>
    <property type="molecule type" value="Genomic_DNA"/>
</dbReference>
<evidence type="ECO:0000259" key="1">
    <source>
        <dbReference type="Pfam" id="PF05239"/>
    </source>
</evidence>
<protein>
    <recommendedName>
        <fullName evidence="1">PRC-barrel domain-containing protein</fullName>
    </recommendedName>
</protein>
<dbReference type="AlphaFoldDB" id="A0A1B1TFH5"/>
<name>A0A1B1TFH5_9ARCH</name>
<dbReference type="Gene3D" id="2.30.30.240">
    <property type="entry name" value="PRC-barrel domain"/>
    <property type="match status" value="1"/>
</dbReference>
<accession>A0A1B1TFH5</accession>
<reference evidence="2" key="2">
    <citation type="journal article" date="2015" name="ISME J.">
        <title>A new class of marine Euryarchaeota group II from the Mediterranean deep chlorophyll maximum.</title>
        <authorList>
            <person name="Martin-Cuadrado A.B."/>
            <person name="Garcia-Heredia I."/>
            <person name="Molto A.G."/>
            <person name="Lopez-Ubeda R."/>
            <person name="Kimes N."/>
            <person name="Lopez-Garcia P."/>
            <person name="Moreira D."/>
            <person name="Rodriguez-Valera F."/>
        </authorList>
    </citation>
    <scope>NUCLEOTIDE SEQUENCE</scope>
</reference>
<proteinExistence type="predicted"/>
<feature type="domain" description="PRC-barrel" evidence="1">
    <location>
        <begin position="8"/>
        <end position="75"/>
    </location>
</feature>
<dbReference type="InterPro" id="IPR027275">
    <property type="entry name" value="PRC-brl_dom"/>
</dbReference>
<dbReference type="Pfam" id="PF05239">
    <property type="entry name" value="PRC"/>
    <property type="match status" value="1"/>
</dbReference>
<reference evidence="2" key="1">
    <citation type="submission" date="2014-11" db="EMBL/GenBank/DDBJ databases">
        <authorList>
            <person name="Zhu J."/>
            <person name="Qi W."/>
            <person name="Song R."/>
        </authorList>
    </citation>
    <scope>NUCLEOTIDE SEQUENCE</scope>
</reference>
<dbReference type="InterPro" id="IPR011033">
    <property type="entry name" value="PRC_barrel-like_sf"/>
</dbReference>